<dbReference type="GO" id="GO:0016020">
    <property type="term" value="C:membrane"/>
    <property type="evidence" value="ECO:0007669"/>
    <property type="project" value="TreeGrafter"/>
</dbReference>
<evidence type="ECO:0000313" key="1">
    <source>
        <dbReference type="EMBL" id="KOB71487.1"/>
    </source>
</evidence>
<proteinExistence type="predicted"/>
<evidence type="ECO:0000313" key="2">
    <source>
        <dbReference type="Proteomes" id="UP000037510"/>
    </source>
</evidence>
<protein>
    <submittedName>
        <fullName evidence="1">Putative SEC14</fullName>
    </submittedName>
</protein>
<dbReference type="Gene3D" id="3.40.525.10">
    <property type="entry name" value="CRAL-TRIO lipid binding domain"/>
    <property type="match status" value="1"/>
</dbReference>
<accession>A0A0L7L7K9</accession>
<organism evidence="1 2">
    <name type="scientific">Operophtera brumata</name>
    <name type="common">Winter moth</name>
    <name type="synonym">Phalaena brumata</name>
    <dbReference type="NCBI Taxonomy" id="104452"/>
    <lineage>
        <taxon>Eukaryota</taxon>
        <taxon>Metazoa</taxon>
        <taxon>Ecdysozoa</taxon>
        <taxon>Arthropoda</taxon>
        <taxon>Hexapoda</taxon>
        <taxon>Insecta</taxon>
        <taxon>Pterygota</taxon>
        <taxon>Neoptera</taxon>
        <taxon>Endopterygota</taxon>
        <taxon>Lepidoptera</taxon>
        <taxon>Glossata</taxon>
        <taxon>Ditrysia</taxon>
        <taxon>Geometroidea</taxon>
        <taxon>Geometridae</taxon>
        <taxon>Larentiinae</taxon>
        <taxon>Operophtera</taxon>
    </lineage>
</organism>
<dbReference type="PANTHER" id="PTHR10174">
    <property type="entry name" value="ALPHA-TOCOPHEROL TRANSFER PROTEIN-RELATED"/>
    <property type="match status" value="1"/>
</dbReference>
<dbReference type="EMBL" id="JTDY01002402">
    <property type="protein sequence ID" value="KOB71487.1"/>
    <property type="molecule type" value="Genomic_DNA"/>
</dbReference>
<dbReference type="GO" id="GO:1902936">
    <property type="term" value="F:phosphatidylinositol bisphosphate binding"/>
    <property type="evidence" value="ECO:0007669"/>
    <property type="project" value="TreeGrafter"/>
</dbReference>
<dbReference type="STRING" id="104452.A0A0L7L7K9"/>
<dbReference type="SUPFAM" id="SSF52087">
    <property type="entry name" value="CRAL/TRIO domain"/>
    <property type="match status" value="1"/>
</dbReference>
<gene>
    <name evidence="1" type="ORF">OBRU01_13668</name>
</gene>
<reference evidence="1 2" key="1">
    <citation type="journal article" date="2015" name="Genome Biol. Evol.">
        <title>The genome of winter moth (Operophtera brumata) provides a genomic perspective on sexual dimorphism and phenology.</title>
        <authorList>
            <person name="Derks M.F."/>
            <person name="Smit S."/>
            <person name="Salis L."/>
            <person name="Schijlen E."/>
            <person name="Bossers A."/>
            <person name="Mateman C."/>
            <person name="Pijl A.S."/>
            <person name="de Ridder D."/>
            <person name="Groenen M.A."/>
            <person name="Visser M.E."/>
            <person name="Megens H.J."/>
        </authorList>
    </citation>
    <scope>NUCLEOTIDE SEQUENCE [LARGE SCALE GENOMIC DNA]</scope>
    <source>
        <strain evidence="1">WM2013NL</strain>
        <tissue evidence="1">Head and thorax</tissue>
    </source>
</reference>
<comment type="caution">
    <text evidence="1">The sequence shown here is derived from an EMBL/GenBank/DDBJ whole genome shotgun (WGS) entry which is preliminary data.</text>
</comment>
<dbReference type="InterPro" id="IPR036865">
    <property type="entry name" value="CRAL-TRIO_dom_sf"/>
</dbReference>
<feature type="non-terminal residue" evidence="1">
    <location>
        <position position="152"/>
    </location>
</feature>
<name>A0A0L7L7K9_OPEBR</name>
<dbReference type="Proteomes" id="UP000037510">
    <property type="component" value="Unassembled WGS sequence"/>
</dbReference>
<dbReference type="Gene3D" id="1.20.5.1200">
    <property type="entry name" value="Alpha-tocopherol transfer"/>
    <property type="match status" value="1"/>
</dbReference>
<sequence>MSVRVLPPALAEKARLELNEDPKRLSDDLQHLKDWIAKQPHLRARTAKEKLDLYYSVQGTAPEMFRLKHTDPKFFEILSLGYIVLMEDDNATVSGSLTILDLQGVTMGHFLQMTPITMKKMVVAGQELYKHIPKDILPSEYGGSAGSTEDIL</sequence>
<keyword evidence="2" id="KW-1185">Reference proteome</keyword>
<dbReference type="PANTHER" id="PTHR10174:SF216">
    <property type="entry name" value="CRAL-TRIO DOMAIN-CONTAINING PROTEIN-RELATED"/>
    <property type="match status" value="1"/>
</dbReference>
<dbReference type="AlphaFoldDB" id="A0A0L7L7K9"/>